<dbReference type="Proteomes" id="UP000265768">
    <property type="component" value="Unassembled WGS sequence"/>
</dbReference>
<dbReference type="Pfam" id="PF02770">
    <property type="entry name" value="Acyl-CoA_dh_M"/>
    <property type="match status" value="1"/>
</dbReference>
<dbReference type="Gene3D" id="1.20.140.10">
    <property type="entry name" value="Butyryl-CoA Dehydrogenase, subunit A, domain 3"/>
    <property type="match status" value="1"/>
</dbReference>
<dbReference type="GO" id="GO:0000062">
    <property type="term" value="F:fatty-acyl-CoA binding"/>
    <property type="evidence" value="ECO:0007669"/>
    <property type="project" value="TreeGrafter"/>
</dbReference>
<comment type="caution">
    <text evidence="11">The sequence shown here is derived from an EMBL/GenBank/DDBJ whole genome shotgun (WGS) entry which is preliminary data.</text>
</comment>
<dbReference type="GO" id="GO:0050660">
    <property type="term" value="F:flavin adenine dinucleotide binding"/>
    <property type="evidence" value="ECO:0007669"/>
    <property type="project" value="InterPro"/>
</dbReference>
<evidence type="ECO:0000256" key="6">
    <source>
        <dbReference type="ARBA" id="ARBA00023002"/>
    </source>
</evidence>
<feature type="domain" description="Acyl-CoA dehydrogenase/oxidase N-terminal" evidence="10">
    <location>
        <begin position="11"/>
        <end position="123"/>
    </location>
</feature>
<evidence type="ECO:0000256" key="2">
    <source>
        <dbReference type="ARBA" id="ARBA00009347"/>
    </source>
</evidence>
<evidence type="ECO:0000256" key="5">
    <source>
        <dbReference type="ARBA" id="ARBA00022946"/>
    </source>
</evidence>
<organism evidence="11 12">
    <name type="scientific">Bailinhaonella thermotolerans</name>
    <dbReference type="NCBI Taxonomy" id="1070861"/>
    <lineage>
        <taxon>Bacteria</taxon>
        <taxon>Bacillati</taxon>
        <taxon>Actinomycetota</taxon>
        <taxon>Actinomycetes</taxon>
        <taxon>Streptosporangiales</taxon>
        <taxon>Streptosporangiaceae</taxon>
        <taxon>Bailinhaonella</taxon>
    </lineage>
</organism>
<dbReference type="Gene3D" id="1.10.540.10">
    <property type="entry name" value="Acyl-CoA dehydrogenase/oxidase, N-terminal domain"/>
    <property type="match status" value="1"/>
</dbReference>
<dbReference type="GO" id="GO:0046949">
    <property type="term" value="P:fatty-acyl-CoA biosynthetic process"/>
    <property type="evidence" value="ECO:0007669"/>
    <property type="project" value="TreeGrafter"/>
</dbReference>
<dbReference type="InterPro" id="IPR009100">
    <property type="entry name" value="AcylCoA_DH/oxidase_NM_dom_sf"/>
</dbReference>
<keyword evidence="5" id="KW-0809">Transit peptide</keyword>
<reference evidence="11 12" key="1">
    <citation type="submission" date="2018-09" db="EMBL/GenBank/DDBJ databases">
        <title>YIM 75507 draft genome.</title>
        <authorList>
            <person name="Tang S."/>
            <person name="Feng Y."/>
        </authorList>
    </citation>
    <scope>NUCLEOTIDE SEQUENCE [LARGE SCALE GENOMIC DNA]</scope>
    <source>
        <strain evidence="11 12">YIM 75507</strain>
    </source>
</reference>
<keyword evidence="3 7" id="KW-0285">Flavoprotein</keyword>
<dbReference type="InterPro" id="IPR037069">
    <property type="entry name" value="AcylCoA_DH/ox_N_sf"/>
</dbReference>
<feature type="domain" description="Acyl-CoA dehydrogenase/oxidase C-terminal" evidence="8">
    <location>
        <begin position="230"/>
        <end position="376"/>
    </location>
</feature>
<dbReference type="PANTHER" id="PTHR42807">
    <property type="entry name" value="GLUTARYL-COA DEHYDROGENASE, MITOCHONDRIAL"/>
    <property type="match status" value="1"/>
</dbReference>
<dbReference type="GO" id="GO:0033539">
    <property type="term" value="P:fatty acid beta-oxidation using acyl-CoA dehydrogenase"/>
    <property type="evidence" value="ECO:0007669"/>
    <property type="project" value="TreeGrafter"/>
</dbReference>
<evidence type="ECO:0000256" key="7">
    <source>
        <dbReference type="RuleBase" id="RU362125"/>
    </source>
</evidence>
<dbReference type="Pfam" id="PF02771">
    <property type="entry name" value="Acyl-CoA_dh_N"/>
    <property type="match status" value="1"/>
</dbReference>
<keyword evidence="4 7" id="KW-0274">FAD</keyword>
<evidence type="ECO:0000313" key="11">
    <source>
        <dbReference type="EMBL" id="RJL29957.1"/>
    </source>
</evidence>
<dbReference type="SUPFAM" id="SSF56645">
    <property type="entry name" value="Acyl-CoA dehydrogenase NM domain-like"/>
    <property type="match status" value="1"/>
</dbReference>
<protein>
    <submittedName>
        <fullName evidence="11">Acyl-CoA dehydrogenase</fullName>
    </submittedName>
</protein>
<dbReference type="OrthoDB" id="9770681at2"/>
<dbReference type="InterPro" id="IPR009075">
    <property type="entry name" value="AcylCo_DH/oxidase_C"/>
</dbReference>
<feature type="domain" description="Acyl-CoA oxidase/dehydrogenase middle" evidence="9">
    <location>
        <begin position="127"/>
        <end position="217"/>
    </location>
</feature>
<comment type="cofactor">
    <cofactor evidence="1 7">
        <name>FAD</name>
        <dbReference type="ChEBI" id="CHEBI:57692"/>
    </cofactor>
</comment>
<proteinExistence type="inferred from homology"/>
<comment type="similarity">
    <text evidence="2 7">Belongs to the acyl-CoA dehydrogenase family.</text>
</comment>
<evidence type="ECO:0000313" key="12">
    <source>
        <dbReference type="Proteomes" id="UP000265768"/>
    </source>
</evidence>
<gene>
    <name evidence="11" type="ORF">D5H75_23710</name>
</gene>
<dbReference type="InterPro" id="IPR036250">
    <property type="entry name" value="AcylCo_DH-like_C"/>
</dbReference>
<sequence>MDLLDIDARLSDEQRLVRDTVRSYAGDRVLPRVAGWFEEGVFPARELAPELGSLGLLGMHLTGYGCAGADATSYGVACRELEAADSGLRSFVSVQGSLAMFPIWRYGSAEQKAEWLPRMASGEAIGCFGLTEPDRGSDPSSMRTYAKRDGSDWILNGAKMWITNGSVADVAVVWARTDEGIRGFVVPADTPGFSAPEIHRKLSLRASVTSSLYLDDVRLPESAVLPGVTGLKGPLSCLSEARFGILWGVVGAARACLEAALGYARTREQFGRPIGGFQLTQEKLAWMAVAVQQAQLTALHLAALKESGELKPHQISFGKLANVRAAIDVARQARTILGANGVTLEYPVIRHMTNLESVLTYEGTEEVHLLTLGKALTGLDAFR</sequence>
<dbReference type="InterPro" id="IPR013786">
    <property type="entry name" value="AcylCoA_DH/ox_N"/>
</dbReference>
<dbReference type="SUPFAM" id="SSF47203">
    <property type="entry name" value="Acyl-CoA dehydrogenase C-terminal domain-like"/>
    <property type="match status" value="1"/>
</dbReference>
<dbReference type="Pfam" id="PF00441">
    <property type="entry name" value="Acyl-CoA_dh_1"/>
    <property type="match status" value="1"/>
</dbReference>
<dbReference type="InterPro" id="IPR052033">
    <property type="entry name" value="Glutaryl-CoA_DH_mitochondrial"/>
</dbReference>
<dbReference type="FunFam" id="2.40.110.10:FF:000002">
    <property type="entry name" value="Acyl-CoA dehydrogenase fadE12"/>
    <property type="match status" value="1"/>
</dbReference>
<dbReference type="PANTHER" id="PTHR42807:SF1">
    <property type="entry name" value="GLUTARYL-COA DEHYDROGENASE, MITOCHONDRIAL"/>
    <property type="match status" value="1"/>
</dbReference>
<dbReference type="RefSeq" id="WP_119928735.1">
    <property type="nucleotide sequence ID" value="NZ_QZEY01000010.1"/>
</dbReference>
<evidence type="ECO:0000259" key="8">
    <source>
        <dbReference type="Pfam" id="PF00441"/>
    </source>
</evidence>
<evidence type="ECO:0000256" key="1">
    <source>
        <dbReference type="ARBA" id="ARBA00001974"/>
    </source>
</evidence>
<dbReference type="GO" id="GO:0004361">
    <property type="term" value="F:glutaryl-CoA dehydrogenase activity"/>
    <property type="evidence" value="ECO:0007669"/>
    <property type="project" value="TreeGrafter"/>
</dbReference>
<name>A0A3A4AV46_9ACTN</name>
<dbReference type="EMBL" id="QZEY01000010">
    <property type="protein sequence ID" value="RJL29957.1"/>
    <property type="molecule type" value="Genomic_DNA"/>
</dbReference>
<dbReference type="FunFam" id="1.10.540.10:FF:000026">
    <property type="entry name" value="Acyl-CoA dehydrogenase medium chain"/>
    <property type="match status" value="1"/>
</dbReference>
<dbReference type="InterPro" id="IPR006091">
    <property type="entry name" value="Acyl-CoA_Oxase/DH_mid-dom"/>
</dbReference>
<evidence type="ECO:0000259" key="10">
    <source>
        <dbReference type="Pfam" id="PF02771"/>
    </source>
</evidence>
<evidence type="ECO:0000259" key="9">
    <source>
        <dbReference type="Pfam" id="PF02770"/>
    </source>
</evidence>
<dbReference type="AlphaFoldDB" id="A0A3A4AV46"/>
<dbReference type="Gene3D" id="2.40.110.10">
    <property type="entry name" value="Butyryl-CoA Dehydrogenase, subunit A, domain 2"/>
    <property type="match status" value="1"/>
</dbReference>
<evidence type="ECO:0000256" key="3">
    <source>
        <dbReference type="ARBA" id="ARBA00022630"/>
    </source>
</evidence>
<dbReference type="InterPro" id="IPR046373">
    <property type="entry name" value="Acyl-CoA_Oxase/DH_mid-dom_sf"/>
</dbReference>
<keyword evidence="6 7" id="KW-0560">Oxidoreductase</keyword>
<keyword evidence="12" id="KW-1185">Reference proteome</keyword>
<accession>A0A3A4AV46</accession>
<evidence type="ECO:0000256" key="4">
    <source>
        <dbReference type="ARBA" id="ARBA00022827"/>
    </source>
</evidence>